<dbReference type="Proteomes" id="UP000008744">
    <property type="component" value="Unassembled WGS sequence"/>
</dbReference>
<sequence length="112" mass="13352">MVQASEHSWWYPMAVLQQCNISNNNSNENNNNYRVSHATVEHSVYSFFYFCVEITYRFASPIYQQFISSFTFTNFDFAILKMKISLAISFSWIHLKKIPLKEKQTKDKLEFE</sequence>
<dbReference type="HOGENOM" id="CLU_2148437_0_0_1"/>
<evidence type="ECO:0000313" key="1">
    <source>
        <dbReference type="EMBL" id="EDW39974.1"/>
    </source>
</evidence>
<gene>
    <name evidence="1" type="primary">Dper\GL20978</name>
    <name evidence="1" type="ORF">Dper_GL20978</name>
</gene>
<dbReference type="AlphaFoldDB" id="B4IS05"/>
<evidence type="ECO:0000313" key="2">
    <source>
        <dbReference type="Proteomes" id="UP000008744"/>
    </source>
</evidence>
<dbReference type="EMBL" id="CH697256">
    <property type="protein sequence ID" value="EDW39974.1"/>
    <property type="molecule type" value="Genomic_DNA"/>
</dbReference>
<organism evidence="2">
    <name type="scientific">Drosophila persimilis</name>
    <name type="common">Fruit fly</name>
    <dbReference type="NCBI Taxonomy" id="7234"/>
    <lineage>
        <taxon>Eukaryota</taxon>
        <taxon>Metazoa</taxon>
        <taxon>Ecdysozoa</taxon>
        <taxon>Arthropoda</taxon>
        <taxon>Hexapoda</taxon>
        <taxon>Insecta</taxon>
        <taxon>Pterygota</taxon>
        <taxon>Neoptera</taxon>
        <taxon>Endopterygota</taxon>
        <taxon>Diptera</taxon>
        <taxon>Brachycera</taxon>
        <taxon>Muscomorpha</taxon>
        <taxon>Ephydroidea</taxon>
        <taxon>Drosophilidae</taxon>
        <taxon>Drosophila</taxon>
        <taxon>Sophophora</taxon>
    </lineage>
</organism>
<name>B4IS05_DROPE</name>
<accession>B4IS05</accession>
<reference evidence="1 2" key="1">
    <citation type="journal article" date="2007" name="Nature">
        <title>Evolution of genes and genomes on the Drosophila phylogeny.</title>
        <authorList>
            <consortium name="Drosophila 12 Genomes Consortium"/>
            <person name="Clark A.G."/>
            <person name="Eisen M.B."/>
            <person name="Smith D.R."/>
            <person name="Bergman C.M."/>
            <person name="Oliver B."/>
            <person name="Markow T.A."/>
            <person name="Kaufman T.C."/>
            <person name="Kellis M."/>
            <person name="Gelbart W."/>
            <person name="Iyer V.N."/>
            <person name="Pollard D.A."/>
            <person name="Sackton T.B."/>
            <person name="Larracuente A.M."/>
            <person name="Singh N.D."/>
            <person name="Abad J.P."/>
            <person name="Abt D.N."/>
            <person name="Adryan B."/>
            <person name="Aguade M."/>
            <person name="Akashi H."/>
            <person name="Anderson W.W."/>
            <person name="Aquadro C.F."/>
            <person name="Ardell D.H."/>
            <person name="Arguello R."/>
            <person name="Artieri C.G."/>
            <person name="Barbash D.A."/>
            <person name="Barker D."/>
            <person name="Barsanti P."/>
            <person name="Batterham P."/>
            <person name="Batzoglou S."/>
            <person name="Begun D."/>
            <person name="Bhutkar A."/>
            <person name="Blanco E."/>
            <person name="Bosak S.A."/>
            <person name="Bradley R.K."/>
            <person name="Brand A.D."/>
            <person name="Brent M.R."/>
            <person name="Brooks A.N."/>
            <person name="Brown R.H."/>
            <person name="Butlin R.K."/>
            <person name="Caggese C."/>
            <person name="Calvi B.R."/>
            <person name="Bernardo de Carvalho A."/>
            <person name="Caspi A."/>
            <person name="Castrezana S."/>
            <person name="Celniker S.E."/>
            <person name="Chang J.L."/>
            <person name="Chapple C."/>
            <person name="Chatterji S."/>
            <person name="Chinwalla A."/>
            <person name="Civetta A."/>
            <person name="Clifton S.W."/>
            <person name="Comeron J.M."/>
            <person name="Costello J.C."/>
            <person name="Coyne J.A."/>
            <person name="Daub J."/>
            <person name="David R.G."/>
            <person name="Delcher A.L."/>
            <person name="Delehaunty K."/>
            <person name="Do C.B."/>
            <person name="Ebling H."/>
            <person name="Edwards K."/>
            <person name="Eickbush T."/>
            <person name="Evans J.D."/>
            <person name="Filipski A."/>
            <person name="Findeiss S."/>
            <person name="Freyhult E."/>
            <person name="Fulton L."/>
            <person name="Fulton R."/>
            <person name="Garcia A.C."/>
            <person name="Gardiner A."/>
            <person name="Garfield D.A."/>
            <person name="Garvin B.E."/>
            <person name="Gibson G."/>
            <person name="Gilbert D."/>
            <person name="Gnerre S."/>
            <person name="Godfrey J."/>
            <person name="Good R."/>
            <person name="Gotea V."/>
            <person name="Gravely B."/>
            <person name="Greenberg A.J."/>
            <person name="Griffiths-Jones S."/>
            <person name="Gross S."/>
            <person name="Guigo R."/>
            <person name="Gustafson E.A."/>
            <person name="Haerty W."/>
            <person name="Hahn M.W."/>
            <person name="Halligan D.L."/>
            <person name="Halpern A.L."/>
            <person name="Halter G.M."/>
            <person name="Han M.V."/>
            <person name="Heger A."/>
            <person name="Hillier L."/>
            <person name="Hinrichs A.S."/>
            <person name="Holmes I."/>
            <person name="Hoskins R.A."/>
            <person name="Hubisz M.J."/>
            <person name="Hultmark D."/>
            <person name="Huntley M.A."/>
            <person name="Jaffe D.B."/>
            <person name="Jagadeeshan S."/>
            <person name="Jeck W.R."/>
            <person name="Johnson J."/>
            <person name="Jones C.D."/>
            <person name="Jordan W.C."/>
            <person name="Karpen G.H."/>
            <person name="Kataoka E."/>
            <person name="Keightley P.D."/>
            <person name="Kheradpour P."/>
            <person name="Kirkness E.F."/>
            <person name="Koerich L.B."/>
            <person name="Kristiansen K."/>
            <person name="Kudrna D."/>
            <person name="Kulathinal R.J."/>
            <person name="Kumar S."/>
            <person name="Kwok R."/>
            <person name="Lander E."/>
            <person name="Langley C.H."/>
            <person name="Lapoint R."/>
            <person name="Lazzaro B.P."/>
            <person name="Lee S.J."/>
            <person name="Levesque L."/>
            <person name="Li R."/>
            <person name="Lin C.F."/>
            <person name="Lin M.F."/>
            <person name="Lindblad-Toh K."/>
            <person name="Llopart A."/>
            <person name="Long M."/>
            <person name="Low L."/>
            <person name="Lozovsky E."/>
            <person name="Lu J."/>
            <person name="Luo M."/>
            <person name="Machado C.A."/>
            <person name="Makalowski W."/>
            <person name="Marzo M."/>
            <person name="Matsuda M."/>
            <person name="Matzkin L."/>
            <person name="McAllister B."/>
            <person name="McBride C.S."/>
            <person name="McKernan B."/>
            <person name="McKernan K."/>
            <person name="Mendez-Lago M."/>
            <person name="Minx P."/>
            <person name="Mollenhauer M.U."/>
            <person name="Montooth K."/>
            <person name="Mount S.M."/>
            <person name="Mu X."/>
            <person name="Myers E."/>
            <person name="Negre B."/>
            <person name="Newfeld S."/>
            <person name="Nielsen R."/>
            <person name="Noor M.A."/>
            <person name="O'Grady P."/>
            <person name="Pachter L."/>
            <person name="Papaceit M."/>
            <person name="Parisi M.J."/>
            <person name="Parisi M."/>
            <person name="Parts L."/>
            <person name="Pedersen J.S."/>
            <person name="Pesole G."/>
            <person name="Phillippy A.M."/>
            <person name="Ponting C.P."/>
            <person name="Pop M."/>
            <person name="Porcelli D."/>
            <person name="Powell J.R."/>
            <person name="Prohaska S."/>
            <person name="Pruitt K."/>
            <person name="Puig M."/>
            <person name="Quesneville H."/>
            <person name="Ram K.R."/>
            <person name="Rand D."/>
            <person name="Rasmussen M.D."/>
            <person name="Reed L.K."/>
            <person name="Reenan R."/>
            <person name="Reily A."/>
            <person name="Remington K.A."/>
            <person name="Rieger T.T."/>
            <person name="Ritchie M.G."/>
            <person name="Robin C."/>
            <person name="Rogers Y.H."/>
            <person name="Rohde C."/>
            <person name="Rozas J."/>
            <person name="Rubenfield M.J."/>
            <person name="Ruiz A."/>
            <person name="Russo S."/>
            <person name="Salzberg S.L."/>
            <person name="Sanchez-Gracia A."/>
            <person name="Saranga D.J."/>
            <person name="Sato H."/>
            <person name="Schaeffer S.W."/>
            <person name="Schatz M.C."/>
            <person name="Schlenke T."/>
            <person name="Schwartz R."/>
            <person name="Segarra C."/>
            <person name="Singh R.S."/>
            <person name="Sirot L."/>
            <person name="Sirota M."/>
            <person name="Sisneros N.B."/>
            <person name="Smith C.D."/>
            <person name="Smith T.F."/>
            <person name="Spieth J."/>
            <person name="Stage D.E."/>
            <person name="Stark A."/>
            <person name="Stephan W."/>
            <person name="Strausberg R.L."/>
            <person name="Strempel S."/>
            <person name="Sturgill D."/>
            <person name="Sutton G."/>
            <person name="Sutton G.G."/>
            <person name="Tao W."/>
            <person name="Teichmann S."/>
            <person name="Tobari Y.N."/>
            <person name="Tomimura Y."/>
            <person name="Tsolas J.M."/>
            <person name="Valente V.L."/>
            <person name="Venter E."/>
            <person name="Venter J.C."/>
            <person name="Vicario S."/>
            <person name="Vieira F.G."/>
            <person name="Vilella A.J."/>
            <person name="Villasante A."/>
            <person name="Walenz B."/>
            <person name="Wang J."/>
            <person name="Wasserman M."/>
            <person name="Watts T."/>
            <person name="Wilson D."/>
            <person name="Wilson R.K."/>
            <person name="Wing R.A."/>
            <person name="Wolfner M.F."/>
            <person name="Wong A."/>
            <person name="Wong G.K."/>
            <person name="Wu C.I."/>
            <person name="Wu G."/>
            <person name="Yamamoto D."/>
            <person name="Yang H.P."/>
            <person name="Yang S.P."/>
            <person name="Yorke J.A."/>
            <person name="Yoshida K."/>
            <person name="Zdobnov E."/>
            <person name="Zhang P."/>
            <person name="Zhang Y."/>
            <person name="Zimin A.V."/>
            <person name="Baldwin J."/>
            <person name="Abdouelleil A."/>
            <person name="Abdulkadir J."/>
            <person name="Abebe A."/>
            <person name="Abera B."/>
            <person name="Abreu J."/>
            <person name="Acer S.C."/>
            <person name="Aftuck L."/>
            <person name="Alexander A."/>
            <person name="An P."/>
            <person name="Anderson E."/>
            <person name="Anderson S."/>
            <person name="Arachi H."/>
            <person name="Azer M."/>
            <person name="Bachantsang P."/>
            <person name="Barry A."/>
            <person name="Bayul T."/>
            <person name="Berlin A."/>
            <person name="Bessette D."/>
            <person name="Bloom T."/>
            <person name="Blye J."/>
            <person name="Boguslavskiy L."/>
            <person name="Bonnet C."/>
            <person name="Boukhgalter B."/>
            <person name="Bourzgui I."/>
            <person name="Brown A."/>
            <person name="Cahill P."/>
            <person name="Channer S."/>
            <person name="Cheshatsang Y."/>
            <person name="Chuda L."/>
            <person name="Citroen M."/>
            <person name="Collymore A."/>
            <person name="Cooke P."/>
            <person name="Costello M."/>
            <person name="D'Aco K."/>
            <person name="Daza R."/>
            <person name="De Haan G."/>
            <person name="DeGray S."/>
            <person name="DeMaso C."/>
            <person name="Dhargay N."/>
            <person name="Dooley K."/>
            <person name="Dooley E."/>
            <person name="Doricent M."/>
            <person name="Dorje P."/>
            <person name="Dorjee K."/>
            <person name="Dupes A."/>
            <person name="Elong R."/>
            <person name="Falk J."/>
            <person name="Farina A."/>
            <person name="Faro S."/>
            <person name="Ferguson D."/>
            <person name="Fisher S."/>
            <person name="Foley C.D."/>
            <person name="Franke A."/>
            <person name="Friedrich D."/>
            <person name="Gadbois L."/>
            <person name="Gearin G."/>
            <person name="Gearin C.R."/>
            <person name="Giannoukos G."/>
            <person name="Goode T."/>
            <person name="Graham J."/>
            <person name="Grandbois E."/>
            <person name="Grewal S."/>
            <person name="Gyaltsen K."/>
            <person name="Hafez N."/>
            <person name="Hagos B."/>
            <person name="Hall J."/>
            <person name="Henson C."/>
            <person name="Hollinger A."/>
            <person name="Honan T."/>
            <person name="Huard M.D."/>
            <person name="Hughes L."/>
            <person name="Hurhula B."/>
            <person name="Husby M.E."/>
            <person name="Kamat A."/>
            <person name="Kanga B."/>
            <person name="Kashin S."/>
            <person name="Khazanovich D."/>
            <person name="Kisner P."/>
            <person name="Lance K."/>
            <person name="Lara M."/>
            <person name="Lee W."/>
            <person name="Lennon N."/>
            <person name="Letendre F."/>
            <person name="LeVine R."/>
            <person name="Lipovsky A."/>
            <person name="Liu X."/>
            <person name="Liu J."/>
            <person name="Liu S."/>
            <person name="Lokyitsang T."/>
            <person name="Lokyitsang Y."/>
            <person name="Lubonja R."/>
            <person name="Lui A."/>
            <person name="MacDonald P."/>
            <person name="Magnisalis V."/>
            <person name="Maru K."/>
            <person name="Matthews C."/>
            <person name="McCusker W."/>
            <person name="McDonough S."/>
            <person name="Mehta T."/>
            <person name="Meldrim J."/>
            <person name="Meneus L."/>
            <person name="Mihai O."/>
            <person name="Mihalev A."/>
            <person name="Mihova T."/>
            <person name="Mittelman R."/>
            <person name="Mlenga V."/>
            <person name="Montmayeur A."/>
            <person name="Mulrain L."/>
            <person name="Navidi A."/>
            <person name="Naylor J."/>
            <person name="Negash T."/>
            <person name="Nguyen T."/>
            <person name="Nguyen N."/>
            <person name="Nicol R."/>
            <person name="Norbu C."/>
            <person name="Norbu N."/>
            <person name="Novod N."/>
            <person name="O'Neill B."/>
            <person name="Osman S."/>
            <person name="Markiewicz E."/>
            <person name="Oyono O.L."/>
            <person name="Patti C."/>
            <person name="Phunkhang P."/>
            <person name="Pierre F."/>
            <person name="Priest M."/>
            <person name="Raghuraman S."/>
            <person name="Rege F."/>
            <person name="Reyes R."/>
            <person name="Rise C."/>
            <person name="Rogov P."/>
            <person name="Ross K."/>
            <person name="Ryan E."/>
            <person name="Settipalli S."/>
            <person name="Shea T."/>
            <person name="Sherpa N."/>
            <person name="Shi L."/>
            <person name="Shih D."/>
            <person name="Sparrow T."/>
            <person name="Spaulding J."/>
            <person name="Stalker J."/>
            <person name="Stange-Thomann N."/>
            <person name="Stavropoulos S."/>
            <person name="Stone C."/>
            <person name="Strader C."/>
            <person name="Tesfaye S."/>
            <person name="Thomson T."/>
            <person name="Thoulutsang Y."/>
            <person name="Thoulutsang D."/>
            <person name="Topham K."/>
            <person name="Topping I."/>
            <person name="Tsamla T."/>
            <person name="Vassiliev H."/>
            <person name="Vo A."/>
            <person name="Wangchuk T."/>
            <person name="Wangdi T."/>
            <person name="Weiand M."/>
            <person name="Wilkinson J."/>
            <person name="Wilson A."/>
            <person name="Yadav S."/>
            <person name="Young G."/>
            <person name="Yu Q."/>
            <person name="Zembek L."/>
            <person name="Zhong D."/>
            <person name="Zimmer A."/>
            <person name="Zwirko Z."/>
            <person name="Jaffe D.B."/>
            <person name="Alvarez P."/>
            <person name="Brockman W."/>
            <person name="Butler J."/>
            <person name="Chin C."/>
            <person name="Gnerre S."/>
            <person name="Grabherr M."/>
            <person name="Kleber M."/>
            <person name="Mauceli E."/>
            <person name="MacCallum I."/>
        </authorList>
    </citation>
    <scope>NUCLEOTIDE SEQUENCE [LARGE SCALE GENOMIC DNA]</scope>
    <source>
        <strain evidence="2">MSH-3 / Tucson 14011-0111.49</strain>
    </source>
</reference>
<keyword evidence="2" id="KW-1185">Reference proteome</keyword>
<protein>
    <submittedName>
        <fullName evidence="1">GL20978</fullName>
    </submittedName>
</protein>
<proteinExistence type="predicted"/>